<accession>A0ABQ5MTR6</accession>
<reference evidence="1 2" key="1">
    <citation type="journal article" date="2023" name="Int. J. Syst. Evol. Microbiol.">
        <title>Arthrobacter mangrovi sp. nov., an actinobacterium isolated from the rhizosphere of a mangrove.</title>
        <authorList>
            <person name="Hamada M."/>
            <person name="Saitou S."/>
            <person name="Enomoto N."/>
            <person name="Nanri K."/>
            <person name="Hidaka K."/>
            <person name="Miura T."/>
            <person name="Tamura T."/>
        </authorList>
    </citation>
    <scope>NUCLEOTIDE SEQUENCE [LARGE SCALE GENOMIC DNA]</scope>
    <source>
        <strain evidence="1 2">NBRC 112813</strain>
    </source>
</reference>
<gene>
    <name evidence="1" type="ORF">AHIS1636_18090</name>
</gene>
<organism evidence="1 2">
    <name type="scientific">Arthrobacter mangrovi</name>
    <dbReference type="NCBI Taxonomy" id="2966350"/>
    <lineage>
        <taxon>Bacteria</taxon>
        <taxon>Bacillati</taxon>
        <taxon>Actinomycetota</taxon>
        <taxon>Actinomycetes</taxon>
        <taxon>Micrococcales</taxon>
        <taxon>Micrococcaceae</taxon>
        <taxon>Arthrobacter</taxon>
    </lineage>
</organism>
<evidence type="ECO:0000313" key="1">
    <source>
        <dbReference type="EMBL" id="GLB67369.1"/>
    </source>
</evidence>
<comment type="caution">
    <text evidence="1">The sequence shown here is derived from an EMBL/GenBank/DDBJ whole genome shotgun (WGS) entry which is preliminary data.</text>
</comment>
<dbReference type="Proteomes" id="UP001209654">
    <property type="component" value="Unassembled WGS sequence"/>
</dbReference>
<name>A0ABQ5MTR6_9MICC</name>
<sequence length="143" mass="14805">MLSGVSSGALVTSGLLMMVGPPVLGGIDVRGSLPGPAGEQPISTTLPSVRTASQARNLRAGAGCRVWSGEIAAFLYLAASFVVQVHKGPAEPAGADVRETSLAHPRSVPGMFRALSTGLMQDRNRIDTERPVCRPWVDGGCVP</sequence>
<proteinExistence type="predicted"/>
<keyword evidence="2" id="KW-1185">Reference proteome</keyword>
<evidence type="ECO:0000313" key="2">
    <source>
        <dbReference type="Proteomes" id="UP001209654"/>
    </source>
</evidence>
<protein>
    <submittedName>
        <fullName evidence="1">Uncharacterized protein</fullName>
    </submittedName>
</protein>
<dbReference type="EMBL" id="BRVS01000007">
    <property type="protein sequence ID" value="GLB67369.1"/>
    <property type="molecule type" value="Genomic_DNA"/>
</dbReference>